<proteinExistence type="predicted"/>
<evidence type="ECO:0000313" key="1">
    <source>
        <dbReference type="EMBL" id="KAJ3642205.1"/>
    </source>
</evidence>
<sequence>MGITGLWRNFGFDCCSCGFSDGHVAEGESGGGRGRGLAAERVRNRVATENMRMLFFAGNYLRCCAFVRTRCASSARNYPFAKTKPQYGPVDNKNVGRKNLGLALAVLVHLHLSVVLD</sequence>
<dbReference type="Proteomes" id="UP001168821">
    <property type="component" value="Unassembled WGS sequence"/>
</dbReference>
<gene>
    <name evidence="1" type="ORF">Zmor_025009</name>
</gene>
<evidence type="ECO:0000313" key="2">
    <source>
        <dbReference type="Proteomes" id="UP001168821"/>
    </source>
</evidence>
<organism evidence="1 2">
    <name type="scientific">Zophobas morio</name>
    <dbReference type="NCBI Taxonomy" id="2755281"/>
    <lineage>
        <taxon>Eukaryota</taxon>
        <taxon>Metazoa</taxon>
        <taxon>Ecdysozoa</taxon>
        <taxon>Arthropoda</taxon>
        <taxon>Hexapoda</taxon>
        <taxon>Insecta</taxon>
        <taxon>Pterygota</taxon>
        <taxon>Neoptera</taxon>
        <taxon>Endopterygota</taxon>
        <taxon>Coleoptera</taxon>
        <taxon>Polyphaga</taxon>
        <taxon>Cucujiformia</taxon>
        <taxon>Tenebrionidae</taxon>
        <taxon>Zophobas</taxon>
    </lineage>
</organism>
<protein>
    <submittedName>
        <fullName evidence="1">Uncharacterized protein</fullName>
    </submittedName>
</protein>
<name>A0AA38HQU0_9CUCU</name>
<dbReference type="AlphaFoldDB" id="A0AA38HQU0"/>
<keyword evidence="2" id="KW-1185">Reference proteome</keyword>
<reference evidence="1" key="1">
    <citation type="journal article" date="2023" name="G3 (Bethesda)">
        <title>Whole genome assemblies of Zophobas morio and Tenebrio molitor.</title>
        <authorList>
            <person name="Kaur S."/>
            <person name="Stinson S.A."/>
            <person name="diCenzo G.C."/>
        </authorList>
    </citation>
    <scope>NUCLEOTIDE SEQUENCE</scope>
    <source>
        <strain evidence="1">QUZm001</strain>
    </source>
</reference>
<accession>A0AA38HQU0</accession>
<comment type="caution">
    <text evidence="1">The sequence shown here is derived from an EMBL/GenBank/DDBJ whole genome shotgun (WGS) entry which is preliminary data.</text>
</comment>
<dbReference type="EMBL" id="JALNTZ010000008">
    <property type="protein sequence ID" value="KAJ3642205.1"/>
    <property type="molecule type" value="Genomic_DNA"/>
</dbReference>